<dbReference type="Proteomes" id="UP000485058">
    <property type="component" value="Unassembled WGS sequence"/>
</dbReference>
<evidence type="ECO:0000256" key="5">
    <source>
        <dbReference type="ARBA" id="ARBA00023136"/>
    </source>
</evidence>
<evidence type="ECO:0000256" key="2">
    <source>
        <dbReference type="ARBA" id="ARBA00022475"/>
    </source>
</evidence>
<feature type="transmembrane region" description="Helical" evidence="6">
    <location>
        <begin position="73"/>
        <end position="94"/>
    </location>
</feature>
<dbReference type="InterPro" id="IPR032816">
    <property type="entry name" value="VTT_dom"/>
</dbReference>
<dbReference type="Pfam" id="PF09335">
    <property type="entry name" value="VTT_dom"/>
    <property type="match status" value="1"/>
</dbReference>
<keyword evidence="4 6" id="KW-1133">Transmembrane helix</keyword>
<keyword evidence="2" id="KW-1003">Cell membrane</keyword>
<name>A0A699ZH18_HAELA</name>
<accession>A0A699ZH18</accession>
<organism evidence="8 9">
    <name type="scientific">Haematococcus lacustris</name>
    <name type="common">Green alga</name>
    <name type="synonym">Haematococcus pluvialis</name>
    <dbReference type="NCBI Taxonomy" id="44745"/>
    <lineage>
        <taxon>Eukaryota</taxon>
        <taxon>Viridiplantae</taxon>
        <taxon>Chlorophyta</taxon>
        <taxon>core chlorophytes</taxon>
        <taxon>Chlorophyceae</taxon>
        <taxon>CS clade</taxon>
        <taxon>Chlamydomonadales</taxon>
        <taxon>Haematococcaceae</taxon>
        <taxon>Haematococcus</taxon>
    </lineage>
</organism>
<evidence type="ECO:0000256" key="1">
    <source>
        <dbReference type="ARBA" id="ARBA00004651"/>
    </source>
</evidence>
<evidence type="ECO:0000313" key="9">
    <source>
        <dbReference type="Proteomes" id="UP000485058"/>
    </source>
</evidence>
<evidence type="ECO:0000259" key="7">
    <source>
        <dbReference type="Pfam" id="PF09335"/>
    </source>
</evidence>
<comment type="subcellular location">
    <subcellularLocation>
        <location evidence="1">Cell membrane</location>
        <topology evidence="1">Multi-pass membrane protein</topology>
    </subcellularLocation>
</comment>
<dbReference type="PANTHER" id="PTHR30353:SF0">
    <property type="entry name" value="TRANSMEMBRANE PROTEIN"/>
    <property type="match status" value="1"/>
</dbReference>
<protein>
    <recommendedName>
        <fullName evidence="7">VTT domain-containing protein</fullName>
    </recommendedName>
</protein>
<evidence type="ECO:0000256" key="6">
    <source>
        <dbReference type="SAM" id="Phobius"/>
    </source>
</evidence>
<feature type="transmembrane region" description="Helical" evidence="6">
    <location>
        <begin position="114"/>
        <end position="135"/>
    </location>
</feature>
<feature type="transmembrane region" description="Helical" evidence="6">
    <location>
        <begin position="190"/>
        <end position="211"/>
    </location>
</feature>
<keyword evidence="9" id="KW-1185">Reference proteome</keyword>
<feature type="domain" description="VTT" evidence="7">
    <location>
        <begin position="94"/>
        <end position="187"/>
    </location>
</feature>
<gene>
    <name evidence="8" type="ORF">HaLaN_19239</name>
</gene>
<reference evidence="8 9" key="1">
    <citation type="submission" date="2020-02" db="EMBL/GenBank/DDBJ databases">
        <title>Draft genome sequence of Haematococcus lacustris strain NIES-144.</title>
        <authorList>
            <person name="Morimoto D."/>
            <person name="Nakagawa S."/>
            <person name="Yoshida T."/>
            <person name="Sawayama S."/>
        </authorList>
    </citation>
    <scope>NUCLEOTIDE SEQUENCE [LARGE SCALE GENOMIC DNA]</scope>
    <source>
        <strain evidence="8 9">NIES-144</strain>
    </source>
</reference>
<evidence type="ECO:0000256" key="3">
    <source>
        <dbReference type="ARBA" id="ARBA00022692"/>
    </source>
</evidence>
<dbReference type="AlphaFoldDB" id="A0A699ZH18"/>
<keyword evidence="3 6" id="KW-0812">Transmembrane</keyword>
<dbReference type="EMBL" id="BLLF01001920">
    <property type="protein sequence ID" value="GFH21863.1"/>
    <property type="molecule type" value="Genomic_DNA"/>
</dbReference>
<evidence type="ECO:0000313" key="8">
    <source>
        <dbReference type="EMBL" id="GFH21863.1"/>
    </source>
</evidence>
<comment type="caution">
    <text evidence="8">The sequence shown here is derived from an EMBL/GenBank/DDBJ whole genome shotgun (WGS) entry which is preliminary data.</text>
</comment>
<dbReference type="InterPro" id="IPR032818">
    <property type="entry name" value="DedA-like"/>
</dbReference>
<dbReference type="GO" id="GO:0005886">
    <property type="term" value="C:plasma membrane"/>
    <property type="evidence" value="ECO:0007669"/>
    <property type="project" value="UniProtKB-SubCell"/>
</dbReference>
<keyword evidence="5 6" id="KW-0472">Membrane</keyword>
<evidence type="ECO:0000256" key="4">
    <source>
        <dbReference type="ARBA" id="ARBA00022989"/>
    </source>
</evidence>
<proteinExistence type="predicted"/>
<dbReference type="PANTHER" id="PTHR30353">
    <property type="entry name" value="INNER MEMBRANE PROTEIN DEDA-RELATED"/>
    <property type="match status" value="1"/>
</dbReference>
<sequence>MSVTKITTAAWAQLQLSNSSMPVQCSGLGKGAAAAATVVTASTGSTSALSTLVSWVLHLDHHLGGLIERHGQATYAILFAIVFCETGLVLTPFLPGDSLLFAAGAFAGMGRLDLVTLVAVFLTSAILGDALNYWVGNKLGGWAVAKGLVKQEYVSKTQAYYEKYGGKTVVLARFVPIIRTFAPFVAGKNFTLVVLAIVAISVVPVALELMAARREQAGRGPEPRTGS</sequence>